<reference evidence="2" key="1">
    <citation type="submission" date="2015-12" db="EMBL/GenBank/DDBJ databases">
        <title>Gene expression during late stages of embryo sac development: a critical building block for successful pollen-pistil interactions.</title>
        <authorList>
            <person name="Liu Y."/>
            <person name="Joly V."/>
            <person name="Sabar M."/>
            <person name="Matton D.P."/>
        </authorList>
    </citation>
    <scope>NUCLEOTIDE SEQUENCE</scope>
</reference>
<dbReference type="AlphaFoldDB" id="A0A0V0IN77"/>
<feature type="transmembrane region" description="Helical" evidence="1">
    <location>
        <begin position="35"/>
        <end position="54"/>
    </location>
</feature>
<sequence>MQQINIKSIRKNVISHSKLLEMASLKFSISQHFRLNSITNLSAMFANFLAWLMLNLEVCSYDKKCSPRKIFHG</sequence>
<protein>
    <submittedName>
        <fullName evidence="2">Putative ovule protein</fullName>
    </submittedName>
</protein>
<evidence type="ECO:0000313" key="2">
    <source>
        <dbReference type="EMBL" id="JAP34061.1"/>
    </source>
</evidence>
<dbReference type="EMBL" id="GEDG01004366">
    <property type="protein sequence ID" value="JAP34061.1"/>
    <property type="molecule type" value="Transcribed_RNA"/>
</dbReference>
<organism evidence="2">
    <name type="scientific">Solanum chacoense</name>
    <name type="common">Chaco potato</name>
    <dbReference type="NCBI Taxonomy" id="4108"/>
    <lineage>
        <taxon>Eukaryota</taxon>
        <taxon>Viridiplantae</taxon>
        <taxon>Streptophyta</taxon>
        <taxon>Embryophyta</taxon>
        <taxon>Tracheophyta</taxon>
        <taxon>Spermatophyta</taxon>
        <taxon>Magnoliopsida</taxon>
        <taxon>eudicotyledons</taxon>
        <taxon>Gunneridae</taxon>
        <taxon>Pentapetalae</taxon>
        <taxon>asterids</taxon>
        <taxon>lamiids</taxon>
        <taxon>Solanales</taxon>
        <taxon>Solanaceae</taxon>
        <taxon>Solanoideae</taxon>
        <taxon>Solaneae</taxon>
        <taxon>Solanum</taxon>
    </lineage>
</organism>
<accession>A0A0V0IN77</accession>
<proteinExistence type="predicted"/>
<name>A0A0V0IN77_SOLCH</name>
<evidence type="ECO:0000256" key="1">
    <source>
        <dbReference type="SAM" id="Phobius"/>
    </source>
</evidence>
<keyword evidence="1" id="KW-1133">Transmembrane helix</keyword>
<keyword evidence="1" id="KW-0812">Transmembrane</keyword>
<keyword evidence="1" id="KW-0472">Membrane</keyword>